<evidence type="ECO:0000313" key="2">
    <source>
        <dbReference type="Proteomes" id="UP000290204"/>
    </source>
</evidence>
<sequence length="79" mass="9341">MNEQFTPYEIRLANEIADSLHDRDSIAMHLKYVRKYKEEFLRRVLQKVLSLDETKIRKSRAALYNFLINQGDKYGGAGY</sequence>
<dbReference type="EMBL" id="SDHW01000003">
    <property type="protein sequence ID" value="RXK60043.1"/>
    <property type="molecule type" value="Genomic_DNA"/>
</dbReference>
<organism evidence="1 2">
    <name type="scientific">Lacibacter luteus</name>
    <dbReference type="NCBI Taxonomy" id="2508719"/>
    <lineage>
        <taxon>Bacteria</taxon>
        <taxon>Pseudomonadati</taxon>
        <taxon>Bacteroidota</taxon>
        <taxon>Chitinophagia</taxon>
        <taxon>Chitinophagales</taxon>
        <taxon>Chitinophagaceae</taxon>
        <taxon>Lacibacter</taxon>
    </lineage>
</organism>
<dbReference type="Proteomes" id="UP000290204">
    <property type="component" value="Unassembled WGS sequence"/>
</dbReference>
<protein>
    <submittedName>
        <fullName evidence="1">Uncharacterized protein</fullName>
    </submittedName>
</protein>
<evidence type="ECO:0000313" key="1">
    <source>
        <dbReference type="EMBL" id="RXK60043.1"/>
    </source>
</evidence>
<gene>
    <name evidence="1" type="ORF">ESA94_13430</name>
</gene>
<comment type="caution">
    <text evidence="1">The sequence shown here is derived from an EMBL/GenBank/DDBJ whole genome shotgun (WGS) entry which is preliminary data.</text>
</comment>
<dbReference type="AlphaFoldDB" id="A0A4Q1CI44"/>
<accession>A0A4Q1CI44</accession>
<name>A0A4Q1CI44_9BACT</name>
<keyword evidence="2" id="KW-1185">Reference proteome</keyword>
<reference evidence="1 2" key="1">
    <citation type="submission" date="2019-01" db="EMBL/GenBank/DDBJ databases">
        <title>Lacibacter sp. strain TTM-7.</title>
        <authorList>
            <person name="Chen W.-M."/>
        </authorList>
    </citation>
    <scope>NUCLEOTIDE SEQUENCE [LARGE SCALE GENOMIC DNA]</scope>
    <source>
        <strain evidence="1 2">TTM-7</strain>
    </source>
</reference>
<proteinExistence type="predicted"/>
<dbReference type="RefSeq" id="WP_129131417.1">
    <property type="nucleotide sequence ID" value="NZ_SDHW01000003.1"/>
</dbReference>